<dbReference type="EMBL" id="VFOV01000001">
    <property type="protein sequence ID" value="TQL69451.1"/>
    <property type="molecule type" value="Genomic_DNA"/>
</dbReference>
<name>A0A543AA29_9ACTN</name>
<evidence type="ECO:0000256" key="8">
    <source>
        <dbReference type="SAM" id="Phobius"/>
    </source>
</evidence>
<feature type="transmembrane region" description="Helical" evidence="8">
    <location>
        <begin position="366"/>
        <end position="389"/>
    </location>
</feature>
<dbReference type="AlphaFoldDB" id="A0A543AA29"/>
<feature type="transmembrane region" description="Helical" evidence="8">
    <location>
        <begin position="135"/>
        <end position="155"/>
    </location>
</feature>
<protein>
    <submittedName>
        <fullName evidence="10">Dolichyl-phosphate-mannose-protein mannosyltransferase</fullName>
    </submittedName>
</protein>
<dbReference type="Pfam" id="PF02366">
    <property type="entry name" value="PMT"/>
    <property type="match status" value="1"/>
</dbReference>
<dbReference type="GO" id="GO:0009103">
    <property type="term" value="P:lipopolysaccharide biosynthetic process"/>
    <property type="evidence" value="ECO:0007669"/>
    <property type="project" value="UniProtKB-ARBA"/>
</dbReference>
<feature type="transmembrane region" description="Helical" evidence="8">
    <location>
        <begin position="329"/>
        <end position="354"/>
    </location>
</feature>
<feature type="transmembrane region" description="Helical" evidence="8">
    <location>
        <begin position="395"/>
        <end position="415"/>
    </location>
</feature>
<dbReference type="InterPro" id="IPR003342">
    <property type="entry name" value="ArnT-like_N"/>
</dbReference>
<feature type="transmembrane region" description="Helical" evidence="8">
    <location>
        <begin position="466"/>
        <end position="491"/>
    </location>
</feature>
<feature type="transmembrane region" description="Helical" evidence="8">
    <location>
        <begin position="427"/>
        <end position="446"/>
    </location>
</feature>
<proteinExistence type="predicted"/>
<dbReference type="GO" id="GO:0006493">
    <property type="term" value="P:protein O-linked glycosylation"/>
    <property type="evidence" value="ECO:0007669"/>
    <property type="project" value="InterPro"/>
</dbReference>
<sequence length="515" mass="53993">MGDALLHTTHEGRDDVRLPRRLLAAMVLVSFFALSVSSYVALTRSLQYQGRDEGPNAAYAIELSQGRLPTINTPVTTDAARHPLVVAGRTRMSDESHRHIWTANHPPLYYALSVPLVYAADQLDAPQLLIVGMRLINAVGSGLCVLLVGLIAFELTRRPEVALLATGISASCAVLVSAGGHIANDGVAVAASSLALLGTLRILGRGLTGRRLALVAVAGVAAAGAKAPGVLTVALCGAALAVALLVQDRSRRGVLRAVGAAAVATGLPALATGWFYVRNIVLYGDPTASGALLEKFAREPNGTWWQVLSDAQMWADWLRRLWTPVLGEWYVVFVDLLAVVAALGLLALLARRVVGGPRGPAGSGRGWLLLTVHALVVVVNLIGFVAGGGNPNDRYLMPLMPVLASALALGVVAILDLVPVGPQRLRARWATAALTLGLVVYGTLLFKRFADSPMYRGLLPDAHTTLAASVLAAGLAGAVVAVVLAVVLAAWPPAEARTTYAAPRPPRGRPAPHRR</sequence>
<dbReference type="GO" id="GO:0000030">
    <property type="term" value="F:mannosyltransferase activity"/>
    <property type="evidence" value="ECO:0007669"/>
    <property type="project" value="InterPro"/>
</dbReference>
<feature type="transmembrane region" description="Helical" evidence="8">
    <location>
        <begin position="161"/>
        <end position="180"/>
    </location>
</feature>
<feature type="transmembrane region" description="Helical" evidence="8">
    <location>
        <begin position="258"/>
        <end position="277"/>
    </location>
</feature>
<organism evidence="10 11">
    <name type="scientific">Nocardioides albertanoniae</name>
    <dbReference type="NCBI Taxonomy" id="1175486"/>
    <lineage>
        <taxon>Bacteria</taxon>
        <taxon>Bacillati</taxon>
        <taxon>Actinomycetota</taxon>
        <taxon>Actinomycetes</taxon>
        <taxon>Propionibacteriales</taxon>
        <taxon>Nocardioidaceae</taxon>
        <taxon>Nocardioides</taxon>
    </lineage>
</organism>
<evidence type="ECO:0000256" key="4">
    <source>
        <dbReference type="ARBA" id="ARBA00022679"/>
    </source>
</evidence>
<evidence type="ECO:0000256" key="5">
    <source>
        <dbReference type="ARBA" id="ARBA00022692"/>
    </source>
</evidence>
<keyword evidence="5 8" id="KW-0812">Transmembrane</keyword>
<evidence type="ECO:0000256" key="6">
    <source>
        <dbReference type="ARBA" id="ARBA00022989"/>
    </source>
</evidence>
<keyword evidence="3 10" id="KW-0328">Glycosyltransferase</keyword>
<gene>
    <name evidence="10" type="ORF">FB381_3357</name>
</gene>
<reference evidence="10 11" key="1">
    <citation type="submission" date="2019-06" db="EMBL/GenBank/DDBJ databases">
        <title>Sequencing the genomes of 1000 actinobacteria strains.</title>
        <authorList>
            <person name="Klenk H.-P."/>
        </authorList>
    </citation>
    <scope>NUCLEOTIDE SEQUENCE [LARGE SCALE GENOMIC DNA]</scope>
    <source>
        <strain evidence="10 11">DSM 25218</strain>
    </source>
</reference>
<evidence type="ECO:0000256" key="1">
    <source>
        <dbReference type="ARBA" id="ARBA00004651"/>
    </source>
</evidence>
<evidence type="ECO:0000256" key="3">
    <source>
        <dbReference type="ARBA" id="ARBA00022676"/>
    </source>
</evidence>
<comment type="caution">
    <text evidence="10">The sequence shown here is derived from an EMBL/GenBank/DDBJ whole genome shotgun (WGS) entry which is preliminary data.</text>
</comment>
<evidence type="ECO:0000313" key="10">
    <source>
        <dbReference type="EMBL" id="TQL69451.1"/>
    </source>
</evidence>
<dbReference type="InterPro" id="IPR050297">
    <property type="entry name" value="LipidA_mod_glycosyltrf_83"/>
</dbReference>
<dbReference type="GO" id="GO:0005886">
    <property type="term" value="C:plasma membrane"/>
    <property type="evidence" value="ECO:0007669"/>
    <property type="project" value="UniProtKB-SubCell"/>
</dbReference>
<dbReference type="PANTHER" id="PTHR33908">
    <property type="entry name" value="MANNOSYLTRANSFERASE YKCB-RELATED"/>
    <property type="match status" value="1"/>
</dbReference>
<dbReference type="PANTHER" id="PTHR33908:SF11">
    <property type="entry name" value="MEMBRANE PROTEIN"/>
    <property type="match status" value="1"/>
</dbReference>
<evidence type="ECO:0000256" key="2">
    <source>
        <dbReference type="ARBA" id="ARBA00022475"/>
    </source>
</evidence>
<feature type="transmembrane region" description="Helical" evidence="8">
    <location>
        <begin position="227"/>
        <end position="246"/>
    </location>
</feature>
<keyword evidence="6 8" id="KW-1133">Transmembrane helix</keyword>
<dbReference type="GO" id="GO:0016763">
    <property type="term" value="F:pentosyltransferase activity"/>
    <property type="evidence" value="ECO:0007669"/>
    <property type="project" value="TreeGrafter"/>
</dbReference>
<keyword evidence="2" id="KW-1003">Cell membrane</keyword>
<comment type="subcellular location">
    <subcellularLocation>
        <location evidence="1">Cell membrane</location>
        <topology evidence="1">Multi-pass membrane protein</topology>
    </subcellularLocation>
</comment>
<keyword evidence="11" id="KW-1185">Reference proteome</keyword>
<evidence type="ECO:0000259" key="9">
    <source>
        <dbReference type="Pfam" id="PF02366"/>
    </source>
</evidence>
<evidence type="ECO:0000313" key="11">
    <source>
        <dbReference type="Proteomes" id="UP000320209"/>
    </source>
</evidence>
<keyword evidence="4 10" id="KW-0808">Transferase</keyword>
<accession>A0A543AA29</accession>
<evidence type="ECO:0000256" key="7">
    <source>
        <dbReference type="ARBA" id="ARBA00023136"/>
    </source>
</evidence>
<feature type="transmembrane region" description="Helical" evidence="8">
    <location>
        <begin position="22"/>
        <end position="42"/>
    </location>
</feature>
<dbReference type="OrthoDB" id="3213793at2"/>
<keyword evidence="7 8" id="KW-0472">Membrane</keyword>
<dbReference type="Proteomes" id="UP000320209">
    <property type="component" value="Unassembled WGS sequence"/>
</dbReference>
<feature type="domain" description="ArnT-like N-terminal" evidence="9">
    <location>
        <begin position="130"/>
        <end position="245"/>
    </location>
</feature>